<sequence length="622" mass="68842">MVEEHANPSFPNTLSVASTPTTTLNDDEIQANIFEEPHRMGWPRLIPHPSIIGHGSWSLSQARLQAIRKILQSLSVSFRELHCDQVTIMGGEPEQTPLSVFSVWANAKTASEPWREAVLRIVALLSIKHPSQFERPISAVEIREVGYPLLAPIEAGDPCLNVWEGMLAPAVIKLMKWPRIDWESISLARFASSVSLTPGPVTLVITAFDVEDKRWEAFVLPKIRSLMEDLACGVEHVSLWQMSMLHIHEPLSNPSGQALPPFRQNLFPNSWRDEQWMLIGDGISAAGEKNRPGTVGGVVQLQAAGGKKTDCILTSFCAVLSERLVEASGPNQGSRCFAREPFPFPVKVPAALDTTTLLEGYKAGVETWQELVEIAKKRLESSSGNVLDREEATMTFMKMASNDTAQFLQSKTKVQKYQALPAGTLKATSGIDLYFEEGKHFALNWALVKIDPLRSFLRCIFNRDTSGHNVHFEGDFYLPDWASSDFNRFAAPGPKVDGVVKLGRMTGWSRGRLNHAVVLRRRTCLNTSTGYGYRDDLIDRYYQVLPEFNATGVRGSFALTGDCGSVVRNETDGCWVGMIIGAHPRGWAMMTPMDKTLKSIENITGERVVDPKPVGTPDVAGN</sequence>
<feature type="compositionally biased region" description="Polar residues" evidence="1">
    <location>
        <begin position="9"/>
        <end position="21"/>
    </location>
</feature>
<keyword evidence="3" id="KW-1185">Reference proteome</keyword>
<evidence type="ECO:0000256" key="1">
    <source>
        <dbReference type="SAM" id="MobiDB-lite"/>
    </source>
</evidence>
<evidence type="ECO:0000313" key="3">
    <source>
        <dbReference type="Proteomes" id="UP001365128"/>
    </source>
</evidence>
<dbReference type="Proteomes" id="UP001365128">
    <property type="component" value="Unassembled WGS sequence"/>
</dbReference>
<accession>A0ABR1MMU1</accession>
<gene>
    <name evidence="2" type="ORF">IWX46DRAFT_591015</name>
</gene>
<comment type="caution">
    <text evidence="2">The sequence shown here is derived from an EMBL/GenBank/DDBJ whole genome shotgun (WGS) entry which is preliminary data.</text>
</comment>
<name>A0ABR1MMU1_9PEZI</name>
<evidence type="ECO:0000313" key="2">
    <source>
        <dbReference type="EMBL" id="KAK7553734.1"/>
    </source>
</evidence>
<dbReference type="EMBL" id="JBBPDW010000004">
    <property type="protein sequence ID" value="KAK7553734.1"/>
    <property type="molecule type" value="Genomic_DNA"/>
</dbReference>
<organism evidence="2 3">
    <name type="scientific">Phyllosticta citricarpa</name>
    <dbReference type="NCBI Taxonomy" id="55181"/>
    <lineage>
        <taxon>Eukaryota</taxon>
        <taxon>Fungi</taxon>
        <taxon>Dikarya</taxon>
        <taxon>Ascomycota</taxon>
        <taxon>Pezizomycotina</taxon>
        <taxon>Dothideomycetes</taxon>
        <taxon>Dothideomycetes incertae sedis</taxon>
        <taxon>Botryosphaeriales</taxon>
        <taxon>Phyllostictaceae</taxon>
        <taxon>Phyllosticta</taxon>
    </lineage>
</organism>
<protein>
    <submittedName>
        <fullName evidence="2">Uncharacterized protein</fullName>
    </submittedName>
</protein>
<proteinExistence type="predicted"/>
<feature type="region of interest" description="Disordered" evidence="1">
    <location>
        <begin position="1"/>
        <end position="21"/>
    </location>
</feature>
<reference evidence="2 3" key="1">
    <citation type="submission" date="2024-04" db="EMBL/GenBank/DDBJ databases">
        <title>Phyllosticta paracitricarpa is synonymous to the EU quarantine fungus P. citricarpa based on phylogenomic analyses.</title>
        <authorList>
            <consortium name="Lawrence Berkeley National Laboratory"/>
            <person name="Van Ingen-Buijs V.A."/>
            <person name="Van Westerhoven A.C."/>
            <person name="Haridas S."/>
            <person name="Skiadas P."/>
            <person name="Martin F."/>
            <person name="Groenewald J.Z."/>
            <person name="Crous P.W."/>
            <person name="Seidl M.F."/>
        </authorList>
    </citation>
    <scope>NUCLEOTIDE SEQUENCE [LARGE SCALE GENOMIC DNA]</scope>
    <source>
        <strain evidence="2 3">CBS 122670</strain>
    </source>
</reference>